<protein>
    <recommendedName>
        <fullName evidence="3">Transcription factor CBF/NF-Y/archaeal histone domain-containing protein</fullName>
    </recommendedName>
</protein>
<keyword evidence="5" id="KW-1185">Reference proteome</keyword>
<dbReference type="GO" id="GO:0008622">
    <property type="term" value="C:epsilon DNA polymerase complex"/>
    <property type="evidence" value="ECO:0007669"/>
    <property type="project" value="TreeGrafter"/>
</dbReference>
<dbReference type="InterPro" id="IPR051377">
    <property type="entry name" value="DNA_Pol-Epsilon_Subunit"/>
</dbReference>
<evidence type="ECO:0000313" key="4">
    <source>
        <dbReference type="EMBL" id="CAG9310650.1"/>
    </source>
</evidence>
<organism evidence="4 5">
    <name type="scientific">Blepharisma stoltei</name>
    <dbReference type="NCBI Taxonomy" id="1481888"/>
    <lineage>
        <taxon>Eukaryota</taxon>
        <taxon>Sar</taxon>
        <taxon>Alveolata</taxon>
        <taxon>Ciliophora</taxon>
        <taxon>Postciliodesmatophora</taxon>
        <taxon>Heterotrichea</taxon>
        <taxon>Heterotrichida</taxon>
        <taxon>Blepharismidae</taxon>
        <taxon>Blepharisma</taxon>
    </lineage>
</organism>
<dbReference type="CDD" id="cd22928">
    <property type="entry name" value="HFD_POLE3_DPB4"/>
    <property type="match status" value="1"/>
</dbReference>
<dbReference type="Proteomes" id="UP001162131">
    <property type="component" value="Unassembled WGS sequence"/>
</dbReference>
<evidence type="ECO:0000256" key="2">
    <source>
        <dbReference type="ARBA" id="ARBA00023242"/>
    </source>
</evidence>
<dbReference type="EMBL" id="CAJZBQ010000002">
    <property type="protein sequence ID" value="CAG9310650.1"/>
    <property type="molecule type" value="Genomic_DNA"/>
</dbReference>
<dbReference type="GO" id="GO:0046982">
    <property type="term" value="F:protein heterodimerization activity"/>
    <property type="evidence" value="ECO:0007669"/>
    <property type="project" value="InterPro"/>
</dbReference>
<dbReference type="Pfam" id="PF00808">
    <property type="entry name" value="CBFD_NFYB_HMF"/>
    <property type="match status" value="1"/>
</dbReference>
<dbReference type="PANTHER" id="PTHR46172:SF1">
    <property type="entry name" value="DNA POLYMERASE EPSILON SUBUNIT 3"/>
    <property type="match status" value="1"/>
</dbReference>
<dbReference type="GO" id="GO:0006974">
    <property type="term" value="P:DNA damage response"/>
    <property type="evidence" value="ECO:0007669"/>
    <property type="project" value="TreeGrafter"/>
</dbReference>
<name>A0AAU9I9P7_9CILI</name>
<sequence>MAEHTLPNASINKILKKILPEGNKVAKDAKDSINRASVVFLLYITTIANEISLENKGKKKKAQIMPEHIIQALEEMEFRNIAQAVKGMSPAPIKRKA</sequence>
<dbReference type="SUPFAM" id="SSF47113">
    <property type="entry name" value="Histone-fold"/>
    <property type="match status" value="1"/>
</dbReference>
<keyword evidence="2" id="KW-0539">Nucleus</keyword>
<gene>
    <name evidence="4" type="ORF">BSTOLATCC_MIC1492</name>
</gene>
<dbReference type="GO" id="GO:0006272">
    <property type="term" value="P:leading strand elongation"/>
    <property type="evidence" value="ECO:0007669"/>
    <property type="project" value="TreeGrafter"/>
</dbReference>
<dbReference type="InterPro" id="IPR009072">
    <property type="entry name" value="Histone-fold"/>
</dbReference>
<dbReference type="AlphaFoldDB" id="A0AAU9I9P7"/>
<evidence type="ECO:0000313" key="5">
    <source>
        <dbReference type="Proteomes" id="UP001162131"/>
    </source>
</evidence>
<reference evidence="4" key="1">
    <citation type="submission" date="2021-09" db="EMBL/GenBank/DDBJ databases">
        <authorList>
            <consortium name="AG Swart"/>
            <person name="Singh M."/>
            <person name="Singh A."/>
            <person name="Seah K."/>
            <person name="Emmerich C."/>
        </authorList>
    </citation>
    <scope>NUCLEOTIDE SEQUENCE</scope>
    <source>
        <strain evidence="4">ATCC30299</strain>
    </source>
</reference>
<feature type="domain" description="Transcription factor CBF/NF-Y/archaeal histone" evidence="3">
    <location>
        <begin position="5"/>
        <end position="73"/>
    </location>
</feature>
<accession>A0AAU9I9P7</accession>
<evidence type="ECO:0000256" key="1">
    <source>
        <dbReference type="ARBA" id="ARBA00004123"/>
    </source>
</evidence>
<evidence type="ECO:0000259" key="3">
    <source>
        <dbReference type="Pfam" id="PF00808"/>
    </source>
</evidence>
<dbReference type="Gene3D" id="1.10.20.10">
    <property type="entry name" value="Histone, subunit A"/>
    <property type="match status" value="1"/>
</dbReference>
<dbReference type="GO" id="GO:0031507">
    <property type="term" value="P:heterochromatin formation"/>
    <property type="evidence" value="ECO:0007669"/>
    <property type="project" value="TreeGrafter"/>
</dbReference>
<comment type="subcellular location">
    <subcellularLocation>
        <location evidence="1">Nucleus</location>
    </subcellularLocation>
</comment>
<dbReference type="GO" id="GO:0008623">
    <property type="term" value="C:CHRAC"/>
    <property type="evidence" value="ECO:0007669"/>
    <property type="project" value="TreeGrafter"/>
</dbReference>
<dbReference type="PANTHER" id="PTHR46172">
    <property type="entry name" value="DNA POLYMERASE EPSILON SUBUNIT 3"/>
    <property type="match status" value="1"/>
</dbReference>
<dbReference type="InterPro" id="IPR003958">
    <property type="entry name" value="CBFA_NFYB_domain"/>
</dbReference>
<dbReference type="GO" id="GO:0031490">
    <property type="term" value="F:chromatin DNA binding"/>
    <property type="evidence" value="ECO:0007669"/>
    <property type="project" value="TreeGrafter"/>
</dbReference>
<comment type="caution">
    <text evidence="4">The sequence shown here is derived from an EMBL/GenBank/DDBJ whole genome shotgun (WGS) entry which is preliminary data.</text>
</comment>
<proteinExistence type="predicted"/>